<evidence type="ECO:0000259" key="4">
    <source>
        <dbReference type="Pfam" id="PF10342"/>
    </source>
</evidence>
<dbReference type="Proteomes" id="UP000605846">
    <property type="component" value="Unassembled WGS sequence"/>
</dbReference>
<reference evidence="5" key="1">
    <citation type="submission" date="2020-01" db="EMBL/GenBank/DDBJ databases">
        <title>Genome Sequencing of Three Apophysomyces-Like Fungal Strains Confirms a Novel Fungal Genus in the Mucoromycota with divergent Burkholderia-like Endosymbiotic Bacteria.</title>
        <authorList>
            <person name="Stajich J.E."/>
            <person name="Macias A.M."/>
            <person name="Carter-House D."/>
            <person name="Lovett B."/>
            <person name="Kasson L.R."/>
            <person name="Berry K."/>
            <person name="Grigoriev I."/>
            <person name="Chang Y."/>
            <person name="Spatafora J."/>
            <person name="Kasson M.T."/>
        </authorList>
    </citation>
    <scope>NUCLEOTIDE SEQUENCE</scope>
    <source>
        <strain evidence="5">NRRL A-21654</strain>
    </source>
</reference>
<evidence type="ECO:0000313" key="5">
    <source>
        <dbReference type="EMBL" id="KAF7728563.1"/>
    </source>
</evidence>
<dbReference type="Pfam" id="PF10342">
    <property type="entry name" value="Kre9_KNH"/>
    <property type="match status" value="1"/>
</dbReference>
<keyword evidence="1 3" id="KW-0732">Signal</keyword>
<name>A0A8H7EUP7_9FUNG</name>
<dbReference type="PANTHER" id="PTHR40633">
    <property type="entry name" value="MATRIX PROTEIN, PUTATIVE (AFU_ORTHOLOGUE AFUA_8G05410)-RELATED"/>
    <property type="match status" value="1"/>
</dbReference>
<dbReference type="EMBL" id="JABAYA010000035">
    <property type="protein sequence ID" value="KAF7728563.1"/>
    <property type="molecule type" value="Genomic_DNA"/>
</dbReference>
<evidence type="ECO:0000256" key="1">
    <source>
        <dbReference type="ARBA" id="ARBA00022729"/>
    </source>
</evidence>
<comment type="caution">
    <text evidence="5">The sequence shown here is derived from an EMBL/GenBank/DDBJ whole genome shotgun (WGS) entry which is preliminary data.</text>
</comment>
<evidence type="ECO:0000256" key="2">
    <source>
        <dbReference type="SAM" id="MobiDB-lite"/>
    </source>
</evidence>
<feature type="chain" id="PRO_5034520798" description="Yeast cell wall synthesis Kre9/Knh1-like N-terminal domain-containing protein" evidence="3">
    <location>
        <begin position="19"/>
        <end position="237"/>
    </location>
</feature>
<dbReference type="InterPro" id="IPR052982">
    <property type="entry name" value="SRP1/TIP1-like"/>
</dbReference>
<dbReference type="InterPro" id="IPR018466">
    <property type="entry name" value="Kre9/Knh1-like_N"/>
</dbReference>
<dbReference type="OrthoDB" id="2260257at2759"/>
<proteinExistence type="predicted"/>
<evidence type="ECO:0000313" key="6">
    <source>
        <dbReference type="Proteomes" id="UP000605846"/>
    </source>
</evidence>
<protein>
    <recommendedName>
        <fullName evidence="4">Yeast cell wall synthesis Kre9/Knh1-like N-terminal domain-containing protein</fullName>
    </recommendedName>
</protein>
<gene>
    <name evidence="5" type="ORF">EC973_005967</name>
</gene>
<evidence type="ECO:0000256" key="3">
    <source>
        <dbReference type="SAM" id="SignalP"/>
    </source>
</evidence>
<dbReference type="PANTHER" id="PTHR40633:SF1">
    <property type="entry name" value="GPI ANCHORED SERINE-THREONINE RICH PROTEIN (AFU_ORTHOLOGUE AFUA_1G03630)"/>
    <property type="match status" value="1"/>
</dbReference>
<organism evidence="5 6">
    <name type="scientific">Apophysomyces ossiformis</name>
    <dbReference type="NCBI Taxonomy" id="679940"/>
    <lineage>
        <taxon>Eukaryota</taxon>
        <taxon>Fungi</taxon>
        <taxon>Fungi incertae sedis</taxon>
        <taxon>Mucoromycota</taxon>
        <taxon>Mucoromycotina</taxon>
        <taxon>Mucoromycetes</taxon>
        <taxon>Mucorales</taxon>
        <taxon>Mucorineae</taxon>
        <taxon>Mucoraceae</taxon>
        <taxon>Apophysomyces</taxon>
    </lineage>
</organism>
<accession>A0A8H7EUP7</accession>
<feature type="signal peptide" evidence="3">
    <location>
        <begin position="1"/>
        <end position="18"/>
    </location>
</feature>
<sequence>MKISAVFFISLLLSIASAQEGPIVSITSPLEGTKATAGQSLILSWINPKVPTISQIVLMRGPPTALQPVSVIAQNVNAADGSYSWKVPTDLPSGNDYALEFGTSPQLAYTGQITIQGSGAPANAAPNNASSGSAPTPSSSGGAAASTPSVTASSSGAASTGPTSANAAPTSDAATPSSSAGAAASTSSAGSSNSASPAAQGTPSASASTGTSDASRHMAGKLLIAVSAAALAFVHVF</sequence>
<keyword evidence="6" id="KW-1185">Reference proteome</keyword>
<feature type="domain" description="Yeast cell wall synthesis Kre9/Knh1-like N-terminal" evidence="4">
    <location>
        <begin position="28"/>
        <end position="115"/>
    </location>
</feature>
<dbReference type="AlphaFoldDB" id="A0A8H7EUP7"/>
<feature type="region of interest" description="Disordered" evidence="2">
    <location>
        <begin position="119"/>
        <end position="213"/>
    </location>
</feature>